<comment type="caution">
    <text evidence="2">The sequence shown here is derived from an EMBL/GenBank/DDBJ whole genome shotgun (WGS) entry which is preliminary data.</text>
</comment>
<dbReference type="RefSeq" id="WP_256420373.1">
    <property type="nucleotide sequence ID" value="NZ_JANHDI010000002.1"/>
</dbReference>
<keyword evidence="3" id="KW-1185">Reference proteome</keyword>
<proteinExistence type="predicted"/>
<gene>
    <name evidence="2" type="ORF">ACFSBX_07680</name>
</gene>
<dbReference type="Proteomes" id="UP001597085">
    <property type="component" value="Unassembled WGS sequence"/>
</dbReference>
<organism evidence="2 3">
    <name type="scientific">Halobellus rarus</name>
    <dbReference type="NCBI Taxonomy" id="1126237"/>
    <lineage>
        <taxon>Archaea</taxon>
        <taxon>Methanobacteriati</taxon>
        <taxon>Methanobacteriota</taxon>
        <taxon>Stenosarchaea group</taxon>
        <taxon>Halobacteria</taxon>
        <taxon>Halobacteriales</taxon>
        <taxon>Haloferacaceae</taxon>
        <taxon>Halobellus</taxon>
    </lineage>
</organism>
<dbReference type="PROSITE" id="PS51257">
    <property type="entry name" value="PROKAR_LIPOPROTEIN"/>
    <property type="match status" value="1"/>
</dbReference>
<feature type="region of interest" description="Disordered" evidence="1">
    <location>
        <begin position="25"/>
        <end position="47"/>
    </location>
</feature>
<evidence type="ECO:0000313" key="3">
    <source>
        <dbReference type="Proteomes" id="UP001597085"/>
    </source>
</evidence>
<protein>
    <submittedName>
        <fullName evidence="2">Transcriptional initiation protein Tat</fullName>
    </submittedName>
</protein>
<sequence length="133" mass="13858">MERRTVLGGAGVSITALLGGCLGAFPSATGPRNPPDAPADQPRRTPEQSDLVVGTFDFEAGEEGALRVFGTVENRGDAQRTATVTVTARIDGEPFVRETSLAADPGETAEWSVTFDLPYEEFASGGTLSVDVG</sequence>
<evidence type="ECO:0000256" key="1">
    <source>
        <dbReference type="SAM" id="MobiDB-lite"/>
    </source>
</evidence>
<name>A0ABD6CP09_9EURY</name>
<reference evidence="2 3" key="1">
    <citation type="journal article" date="2019" name="Int. J. Syst. Evol. Microbiol.">
        <title>The Global Catalogue of Microorganisms (GCM) 10K type strain sequencing project: providing services to taxonomists for standard genome sequencing and annotation.</title>
        <authorList>
            <consortium name="The Broad Institute Genomics Platform"/>
            <consortium name="The Broad Institute Genome Sequencing Center for Infectious Disease"/>
            <person name="Wu L."/>
            <person name="Ma J."/>
        </authorList>
    </citation>
    <scope>NUCLEOTIDE SEQUENCE [LARGE SCALE GENOMIC DNA]</scope>
    <source>
        <strain evidence="2 3">CGMCC 1.12121</strain>
    </source>
</reference>
<dbReference type="EMBL" id="JBHUDK010000006">
    <property type="protein sequence ID" value="MFD1598837.1"/>
    <property type="molecule type" value="Genomic_DNA"/>
</dbReference>
<accession>A0ABD6CP09</accession>
<evidence type="ECO:0000313" key="2">
    <source>
        <dbReference type="EMBL" id="MFD1598837.1"/>
    </source>
</evidence>
<dbReference type="AlphaFoldDB" id="A0ABD6CP09"/>